<dbReference type="AlphaFoldDB" id="A0A511QEZ1"/>
<dbReference type="Gene3D" id="1.25.40.10">
    <property type="entry name" value="Tetratricopeptide repeat domain"/>
    <property type="match status" value="1"/>
</dbReference>
<dbReference type="PANTHER" id="PTHR11102">
    <property type="entry name" value="SEL-1-LIKE PROTEIN"/>
    <property type="match status" value="1"/>
</dbReference>
<proteinExistence type="predicted"/>
<dbReference type="RefSeq" id="WP_050567402.1">
    <property type="nucleotide sequence ID" value="NZ_BAOJ01000099.1"/>
</dbReference>
<feature type="chain" id="PRO_5021948331" description="Sel1 repeat family protein" evidence="1">
    <location>
        <begin position="18"/>
        <end position="133"/>
    </location>
</feature>
<dbReference type="SMART" id="SM00671">
    <property type="entry name" value="SEL1"/>
    <property type="match status" value="2"/>
</dbReference>
<evidence type="ECO:0000313" key="2">
    <source>
        <dbReference type="EMBL" id="GEM75022.1"/>
    </source>
</evidence>
<evidence type="ECO:0000256" key="1">
    <source>
        <dbReference type="SAM" id="SignalP"/>
    </source>
</evidence>
<reference evidence="2 3" key="1">
    <citation type="submission" date="2019-07" db="EMBL/GenBank/DDBJ databases">
        <title>Whole genome shotgun sequence of Vibrio sagamiensis NBRC 104589.</title>
        <authorList>
            <person name="Hosoyama A."/>
            <person name="Uohara A."/>
            <person name="Ohji S."/>
            <person name="Ichikawa N."/>
        </authorList>
    </citation>
    <scope>NUCLEOTIDE SEQUENCE [LARGE SCALE GENOMIC DNA]</scope>
    <source>
        <strain evidence="2 3">NBRC 104589</strain>
    </source>
</reference>
<dbReference type="InterPro" id="IPR006597">
    <property type="entry name" value="Sel1-like"/>
</dbReference>
<keyword evidence="1" id="KW-0732">Signal</keyword>
<protein>
    <recommendedName>
        <fullName evidence="4">Sel1 repeat family protein</fullName>
    </recommendedName>
</protein>
<evidence type="ECO:0000313" key="3">
    <source>
        <dbReference type="Proteomes" id="UP000321922"/>
    </source>
</evidence>
<dbReference type="InterPro" id="IPR011990">
    <property type="entry name" value="TPR-like_helical_dom_sf"/>
</dbReference>
<dbReference type="InterPro" id="IPR050767">
    <property type="entry name" value="Sel1_AlgK"/>
</dbReference>
<feature type="signal peptide" evidence="1">
    <location>
        <begin position="1"/>
        <end position="17"/>
    </location>
</feature>
<dbReference type="Pfam" id="PF08238">
    <property type="entry name" value="Sel1"/>
    <property type="match status" value="2"/>
</dbReference>
<name>A0A511QEZ1_9VIBR</name>
<organism evidence="2 3">
    <name type="scientific">Vibrio sagamiensis NBRC 104589</name>
    <dbReference type="NCBI Taxonomy" id="1219064"/>
    <lineage>
        <taxon>Bacteria</taxon>
        <taxon>Pseudomonadati</taxon>
        <taxon>Pseudomonadota</taxon>
        <taxon>Gammaproteobacteria</taxon>
        <taxon>Vibrionales</taxon>
        <taxon>Vibrionaceae</taxon>
        <taxon>Vibrio</taxon>
    </lineage>
</organism>
<comment type="caution">
    <text evidence="2">The sequence shown here is derived from an EMBL/GenBank/DDBJ whole genome shotgun (WGS) entry which is preliminary data.</text>
</comment>
<dbReference type="Proteomes" id="UP000321922">
    <property type="component" value="Unassembled WGS sequence"/>
</dbReference>
<dbReference type="EMBL" id="BJXJ01000008">
    <property type="protein sequence ID" value="GEM75022.1"/>
    <property type="molecule type" value="Genomic_DNA"/>
</dbReference>
<dbReference type="SUPFAM" id="SSF81901">
    <property type="entry name" value="HCP-like"/>
    <property type="match status" value="1"/>
</dbReference>
<keyword evidence="3" id="KW-1185">Reference proteome</keyword>
<dbReference type="OrthoDB" id="6114904at2"/>
<evidence type="ECO:0008006" key="4">
    <source>
        <dbReference type="Google" id="ProtNLM"/>
    </source>
</evidence>
<accession>A0A511QEZ1</accession>
<dbReference type="PANTHER" id="PTHR11102:SF160">
    <property type="entry name" value="ERAD-ASSOCIATED E3 UBIQUITIN-PROTEIN LIGASE COMPONENT HRD3"/>
    <property type="match status" value="1"/>
</dbReference>
<gene>
    <name evidence="2" type="ORF">VSA01S_11340</name>
</gene>
<sequence length="133" mass="14686">MLTSIFVIISMIASAMAYSTLAEYNSQNEKNPSDYLDDAEQGNNNAQFTLGIMYKEGDGVEQDDIQAVTWLKKAAEQGHMEAQFTLGNMCEKGQGVAQDNIRAAYWYKKAAEQGRSNTQSNLTFASKTASHDI</sequence>